<gene>
    <name evidence="9" type="ordered locus">Sterm_0583</name>
</gene>
<dbReference type="PANTHER" id="PTHR30472">
    <property type="entry name" value="FERRIC ENTEROBACTIN TRANSPORT SYSTEM PERMEASE PROTEIN"/>
    <property type="match status" value="1"/>
</dbReference>
<dbReference type="GO" id="GO:0033214">
    <property type="term" value="P:siderophore-iron import into cell"/>
    <property type="evidence" value="ECO:0007669"/>
    <property type="project" value="TreeGrafter"/>
</dbReference>
<evidence type="ECO:0000256" key="7">
    <source>
        <dbReference type="ARBA" id="ARBA00023136"/>
    </source>
</evidence>
<dbReference type="InterPro" id="IPR037294">
    <property type="entry name" value="ABC_BtuC-like"/>
</dbReference>
<feature type="transmembrane region" description="Helical" evidence="8">
    <location>
        <begin position="274"/>
        <end position="292"/>
    </location>
</feature>
<proteinExistence type="inferred from homology"/>
<dbReference type="SUPFAM" id="SSF81345">
    <property type="entry name" value="ABC transporter involved in vitamin B12 uptake, BtuC"/>
    <property type="match status" value="1"/>
</dbReference>
<evidence type="ECO:0000256" key="4">
    <source>
        <dbReference type="ARBA" id="ARBA00022475"/>
    </source>
</evidence>
<evidence type="ECO:0000256" key="6">
    <source>
        <dbReference type="ARBA" id="ARBA00022989"/>
    </source>
</evidence>
<dbReference type="InterPro" id="IPR000522">
    <property type="entry name" value="ABC_transptr_permease_BtuC"/>
</dbReference>
<comment type="similarity">
    <text evidence="2">Belongs to the binding-protein-dependent transport system permease family. FecCD subfamily.</text>
</comment>
<feature type="transmembrane region" description="Helical" evidence="8">
    <location>
        <begin position="91"/>
        <end position="109"/>
    </location>
</feature>
<feature type="transmembrane region" description="Helical" evidence="8">
    <location>
        <begin position="7"/>
        <end position="25"/>
    </location>
</feature>
<dbReference type="AlphaFoldDB" id="D1ANY2"/>
<evidence type="ECO:0000256" key="2">
    <source>
        <dbReference type="ARBA" id="ARBA00007935"/>
    </source>
</evidence>
<dbReference type="Pfam" id="PF01032">
    <property type="entry name" value="FecCD"/>
    <property type="match status" value="1"/>
</dbReference>
<evidence type="ECO:0000313" key="10">
    <source>
        <dbReference type="Proteomes" id="UP000000845"/>
    </source>
</evidence>
<reference evidence="9 10" key="2">
    <citation type="journal article" date="2010" name="Stand. Genomic Sci.">
        <title>Complete genome sequence of Sebaldella termitidis type strain (NCTC 11300).</title>
        <authorList>
            <person name="Harmon-Smith M."/>
            <person name="Celia L."/>
            <person name="Chertkov O."/>
            <person name="Lapidus A."/>
            <person name="Copeland A."/>
            <person name="Glavina Del Rio T."/>
            <person name="Nolan M."/>
            <person name="Lucas S."/>
            <person name="Tice H."/>
            <person name="Cheng J.F."/>
            <person name="Han C."/>
            <person name="Detter J.C."/>
            <person name="Bruce D."/>
            <person name="Goodwin L."/>
            <person name="Pitluck S."/>
            <person name="Pati A."/>
            <person name="Liolios K."/>
            <person name="Ivanova N."/>
            <person name="Mavromatis K."/>
            <person name="Mikhailova N."/>
            <person name="Chen A."/>
            <person name="Palaniappan K."/>
            <person name="Land M."/>
            <person name="Hauser L."/>
            <person name="Chang Y.J."/>
            <person name="Jeffries C.D."/>
            <person name="Brettin T."/>
            <person name="Goker M."/>
            <person name="Beck B."/>
            <person name="Bristow J."/>
            <person name="Eisen J.A."/>
            <person name="Markowitz V."/>
            <person name="Hugenholtz P."/>
            <person name="Kyrpides N.C."/>
            <person name="Klenk H.P."/>
            <person name="Chen F."/>
        </authorList>
    </citation>
    <scope>NUCLEOTIDE SEQUENCE [LARGE SCALE GENOMIC DNA]</scope>
    <source>
        <strain evidence="10">ATCC 33386 / NCTC 11300</strain>
    </source>
</reference>
<name>D1ANY2_SEBTE</name>
<keyword evidence="4" id="KW-1003">Cell membrane</keyword>
<dbReference type="CDD" id="cd06550">
    <property type="entry name" value="TM_ABC_iron-siderophores_like"/>
    <property type="match status" value="1"/>
</dbReference>
<feature type="transmembrane region" description="Helical" evidence="8">
    <location>
        <begin position="63"/>
        <end position="84"/>
    </location>
</feature>
<protein>
    <submittedName>
        <fullName evidence="9">Transport system permease protein</fullName>
    </submittedName>
</protein>
<reference evidence="10" key="1">
    <citation type="submission" date="2009-09" db="EMBL/GenBank/DDBJ databases">
        <title>The complete chromosome of Sebaldella termitidis ATCC 33386.</title>
        <authorList>
            <consortium name="US DOE Joint Genome Institute (JGI-PGF)"/>
            <person name="Lucas S."/>
            <person name="Copeland A."/>
            <person name="Lapidus A."/>
            <person name="Glavina del Rio T."/>
            <person name="Dalin E."/>
            <person name="Tice H."/>
            <person name="Bruce D."/>
            <person name="Goodwin L."/>
            <person name="Pitluck S."/>
            <person name="Kyrpides N."/>
            <person name="Mavromatis K."/>
            <person name="Ivanova N."/>
            <person name="Mikhailova N."/>
            <person name="Sims D."/>
            <person name="Meincke L."/>
            <person name="Brettin T."/>
            <person name="Detter J.C."/>
            <person name="Han C."/>
            <person name="Larimer F."/>
            <person name="Land M."/>
            <person name="Hauser L."/>
            <person name="Markowitz V."/>
            <person name="Cheng J.F."/>
            <person name="Hugenholtz P."/>
            <person name="Woyke T."/>
            <person name="Wu D."/>
            <person name="Eisen J.A."/>
        </authorList>
    </citation>
    <scope>NUCLEOTIDE SEQUENCE [LARGE SCALE GENOMIC DNA]</scope>
    <source>
        <strain evidence="10">ATCC 33386 / NCTC 11300</strain>
    </source>
</reference>
<comment type="subcellular location">
    <subcellularLocation>
        <location evidence="1">Cell membrane</location>
        <topology evidence="1">Multi-pass membrane protein</topology>
    </subcellularLocation>
</comment>
<keyword evidence="3" id="KW-0813">Transport</keyword>
<feature type="transmembrane region" description="Helical" evidence="8">
    <location>
        <begin position="147"/>
        <end position="169"/>
    </location>
</feature>
<dbReference type="PANTHER" id="PTHR30472:SF25">
    <property type="entry name" value="ABC TRANSPORTER PERMEASE PROTEIN MJ0876-RELATED"/>
    <property type="match status" value="1"/>
</dbReference>
<dbReference type="EMBL" id="CP001739">
    <property type="protein sequence ID" value="ACZ07456.1"/>
    <property type="molecule type" value="Genomic_DNA"/>
</dbReference>
<dbReference type="RefSeq" id="WP_012860052.1">
    <property type="nucleotide sequence ID" value="NC_013517.1"/>
</dbReference>
<dbReference type="GO" id="GO:0005886">
    <property type="term" value="C:plasma membrane"/>
    <property type="evidence" value="ECO:0007669"/>
    <property type="project" value="UniProtKB-SubCell"/>
</dbReference>
<evidence type="ECO:0000256" key="1">
    <source>
        <dbReference type="ARBA" id="ARBA00004651"/>
    </source>
</evidence>
<keyword evidence="5 8" id="KW-0812">Transmembrane</keyword>
<feature type="transmembrane region" description="Helical" evidence="8">
    <location>
        <begin position="115"/>
        <end position="135"/>
    </location>
</feature>
<dbReference type="KEGG" id="str:Sterm_0583"/>
<keyword evidence="10" id="KW-1185">Reference proteome</keyword>
<dbReference type="STRING" id="526218.Sterm_0583"/>
<keyword evidence="6 8" id="KW-1133">Transmembrane helix</keyword>
<evidence type="ECO:0000313" key="9">
    <source>
        <dbReference type="EMBL" id="ACZ07456.1"/>
    </source>
</evidence>
<sequence length="331" mass="35824">MHSSTRRIYIILIVLLFMISIFSLSTGSVQIPKTGIIKYFLGMGGDLSDSMKTILISVRLPRILMAVLIGMLLSSSGTVVQTVFQNPLADPYIIGIAASATFGAVLAFVFNLPDIMYGVLAFVTSVIVSIIIFKLSKSGNKSDITTLLIIGIAISSFLGAFTSFAMYLIGENSFKIVTWMMGYLGSATWEKIVILLFPLIVSVFYFFAKRHELDLLLSGDEEAHALGVNVEKLKKRMLVVASLIVGFSVAFTGMIGFVGLIVPHTMRLLTKSSSNTRLIPLASIGGGVFLLFCDTIGRTIIAPVEIPIGVVTSFFGAPFFLYLAMRSKKGG</sequence>
<accession>D1ANY2</accession>
<feature type="transmembrane region" description="Helical" evidence="8">
    <location>
        <begin position="238"/>
        <end position="262"/>
    </location>
</feature>
<dbReference type="Proteomes" id="UP000000845">
    <property type="component" value="Chromosome"/>
</dbReference>
<evidence type="ECO:0000256" key="5">
    <source>
        <dbReference type="ARBA" id="ARBA00022692"/>
    </source>
</evidence>
<dbReference type="GO" id="GO:0022857">
    <property type="term" value="F:transmembrane transporter activity"/>
    <property type="evidence" value="ECO:0007669"/>
    <property type="project" value="InterPro"/>
</dbReference>
<feature type="transmembrane region" description="Helical" evidence="8">
    <location>
        <begin position="189"/>
        <end position="208"/>
    </location>
</feature>
<keyword evidence="7 8" id="KW-0472">Membrane</keyword>
<dbReference type="FunFam" id="1.10.3470.10:FF:000001">
    <property type="entry name" value="Vitamin B12 ABC transporter permease BtuC"/>
    <property type="match status" value="1"/>
</dbReference>
<dbReference type="Gene3D" id="1.10.3470.10">
    <property type="entry name" value="ABC transporter involved in vitamin B12 uptake, BtuC"/>
    <property type="match status" value="1"/>
</dbReference>
<evidence type="ECO:0000256" key="8">
    <source>
        <dbReference type="SAM" id="Phobius"/>
    </source>
</evidence>
<organism evidence="9 10">
    <name type="scientific">Sebaldella termitidis (strain ATCC 33386 / NCTC 11300)</name>
    <dbReference type="NCBI Taxonomy" id="526218"/>
    <lineage>
        <taxon>Bacteria</taxon>
        <taxon>Fusobacteriati</taxon>
        <taxon>Fusobacteriota</taxon>
        <taxon>Fusobacteriia</taxon>
        <taxon>Fusobacteriales</taxon>
        <taxon>Leptotrichiaceae</taxon>
        <taxon>Sebaldella</taxon>
    </lineage>
</organism>
<dbReference type="HOGENOM" id="CLU_013016_0_2_0"/>
<feature type="transmembrane region" description="Helical" evidence="8">
    <location>
        <begin position="304"/>
        <end position="325"/>
    </location>
</feature>
<dbReference type="eggNOG" id="COG0609">
    <property type="taxonomic scope" value="Bacteria"/>
</dbReference>
<evidence type="ECO:0000256" key="3">
    <source>
        <dbReference type="ARBA" id="ARBA00022448"/>
    </source>
</evidence>